<reference evidence="6 7" key="1">
    <citation type="journal article" date="2015" name="Genome Biol. Evol.">
        <title>Phylogenomic analyses indicate that early fungi evolved digesting cell walls of algal ancestors of land plants.</title>
        <authorList>
            <person name="Chang Y."/>
            <person name="Wang S."/>
            <person name="Sekimoto S."/>
            <person name="Aerts A.L."/>
            <person name="Choi C."/>
            <person name="Clum A."/>
            <person name="LaButti K.M."/>
            <person name="Lindquist E.A."/>
            <person name="Yee Ngan C."/>
            <person name="Ohm R.A."/>
            <person name="Salamov A.A."/>
            <person name="Grigoriev I.V."/>
            <person name="Spatafora J.W."/>
            <person name="Berbee M.L."/>
        </authorList>
    </citation>
    <scope>NUCLEOTIDE SEQUENCE [LARGE SCALE GENOMIC DNA]</scope>
    <source>
        <strain evidence="6 7">NRRL 28638</strain>
    </source>
</reference>
<organism evidence="6 7">
    <name type="scientific">Conidiobolus coronatus (strain ATCC 28846 / CBS 209.66 / NRRL 28638)</name>
    <name type="common">Delacroixia coronata</name>
    <dbReference type="NCBI Taxonomy" id="796925"/>
    <lineage>
        <taxon>Eukaryota</taxon>
        <taxon>Fungi</taxon>
        <taxon>Fungi incertae sedis</taxon>
        <taxon>Zoopagomycota</taxon>
        <taxon>Entomophthoromycotina</taxon>
        <taxon>Entomophthoromycetes</taxon>
        <taxon>Entomophthorales</taxon>
        <taxon>Ancylistaceae</taxon>
        <taxon>Conidiobolus</taxon>
    </lineage>
</organism>
<dbReference type="OrthoDB" id="426882at2759"/>
<keyword evidence="1" id="KW-0001">2Fe-2S</keyword>
<evidence type="ECO:0000256" key="1">
    <source>
        <dbReference type="ARBA" id="ARBA00022714"/>
    </source>
</evidence>
<dbReference type="Pfam" id="PF00355">
    <property type="entry name" value="Rieske"/>
    <property type="match status" value="1"/>
</dbReference>
<evidence type="ECO:0000256" key="2">
    <source>
        <dbReference type="ARBA" id="ARBA00022723"/>
    </source>
</evidence>
<name>A0A137NU09_CONC2</name>
<dbReference type="GO" id="GO:0046872">
    <property type="term" value="F:metal ion binding"/>
    <property type="evidence" value="ECO:0007669"/>
    <property type="project" value="UniProtKB-KW"/>
</dbReference>
<evidence type="ECO:0000256" key="3">
    <source>
        <dbReference type="ARBA" id="ARBA00023004"/>
    </source>
</evidence>
<dbReference type="Proteomes" id="UP000070444">
    <property type="component" value="Unassembled WGS sequence"/>
</dbReference>
<dbReference type="GO" id="GO:0051537">
    <property type="term" value="F:2 iron, 2 sulfur cluster binding"/>
    <property type="evidence" value="ECO:0007669"/>
    <property type="project" value="UniProtKB-KW"/>
</dbReference>
<evidence type="ECO:0000256" key="4">
    <source>
        <dbReference type="ARBA" id="ARBA00023014"/>
    </source>
</evidence>
<keyword evidence="3" id="KW-0408">Iron</keyword>
<dbReference type="AlphaFoldDB" id="A0A137NU09"/>
<dbReference type="EMBL" id="KQ964753">
    <property type="protein sequence ID" value="KXN66216.1"/>
    <property type="molecule type" value="Genomic_DNA"/>
</dbReference>
<dbReference type="InterPro" id="IPR036922">
    <property type="entry name" value="Rieske_2Fe-2S_sf"/>
</dbReference>
<keyword evidence="2" id="KW-0479">Metal-binding</keyword>
<keyword evidence="4" id="KW-0411">Iron-sulfur</keyword>
<accession>A0A137NU09</accession>
<sequence length="236" mass="26083">MGKGHSSDSDGGGSGLFAGMGVGGKKSNLFAAYINYKSNGGDEKVPLPDNMKASTLMEQIACERNWSYEMIEKDLEILEKNRLFTVSDLRVLSKYSWKDIELLPIVKDLIISAIKTKFKKEKKKKYMSSDSSEDEMNGKHEVENTRKHFKSLSVGNKPSPGSVIPNGSKIKVVGASGKVYEADRYCPHKGVDMSKGQVIGDSILCPKHKWEFKLDGGGRCTTKSGYSLRACQVNDW</sequence>
<evidence type="ECO:0000313" key="6">
    <source>
        <dbReference type="EMBL" id="KXN66216.1"/>
    </source>
</evidence>
<protein>
    <recommendedName>
        <fullName evidence="5">Rieske domain-containing protein</fullName>
    </recommendedName>
</protein>
<dbReference type="InterPro" id="IPR017941">
    <property type="entry name" value="Rieske_2Fe-2S"/>
</dbReference>
<proteinExistence type="predicted"/>
<evidence type="ECO:0000313" key="7">
    <source>
        <dbReference type="Proteomes" id="UP000070444"/>
    </source>
</evidence>
<keyword evidence="7" id="KW-1185">Reference proteome</keyword>
<feature type="domain" description="Rieske" evidence="5">
    <location>
        <begin position="164"/>
        <end position="236"/>
    </location>
</feature>
<dbReference type="PROSITE" id="PS51296">
    <property type="entry name" value="RIESKE"/>
    <property type="match status" value="1"/>
</dbReference>
<evidence type="ECO:0000259" key="5">
    <source>
        <dbReference type="PROSITE" id="PS51296"/>
    </source>
</evidence>
<dbReference type="Gene3D" id="2.102.10.10">
    <property type="entry name" value="Rieske [2Fe-2S] iron-sulphur domain"/>
    <property type="match status" value="1"/>
</dbReference>
<dbReference type="SUPFAM" id="SSF50022">
    <property type="entry name" value="ISP domain"/>
    <property type="match status" value="1"/>
</dbReference>
<gene>
    <name evidence="6" type="ORF">CONCODRAFT_11992</name>
</gene>